<evidence type="ECO:0000259" key="6">
    <source>
        <dbReference type="PROSITE" id="PS50263"/>
    </source>
</evidence>
<evidence type="ECO:0000256" key="2">
    <source>
        <dbReference type="ARBA" id="ARBA00022801"/>
    </source>
</evidence>
<dbReference type="PANTHER" id="PTHR46044">
    <property type="entry name" value="NITRILASE"/>
    <property type="match status" value="1"/>
</dbReference>
<comment type="caution">
    <text evidence="7">The sequence shown here is derived from an EMBL/GenBank/DDBJ whole genome shotgun (WGS) entry which is preliminary data.</text>
</comment>
<gene>
    <name evidence="7" type="ORF">EG327_008563</name>
</gene>
<keyword evidence="8" id="KW-1185">Reference proteome</keyword>
<dbReference type="PANTHER" id="PTHR46044:SF14">
    <property type="entry name" value="ARYLACETONITRILASE"/>
    <property type="match status" value="1"/>
</dbReference>
<feature type="region of interest" description="Disordered" evidence="5">
    <location>
        <begin position="248"/>
        <end position="273"/>
    </location>
</feature>
<dbReference type="Gene3D" id="3.60.110.10">
    <property type="entry name" value="Carbon-nitrogen hydrolase"/>
    <property type="match status" value="1"/>
</dbReference>
<evidence type="ECO:0000313" key="7">
    <source>
        <dbReference type="EMBL" id="KAE9961064.1"/>
    </source>
</evidence>
<protein>
    <recommendedName>
        <fullName evidence="4">nitrilase</fullName>
        <ecNumber evidence="4">3.5.5.1</ecNumber>
    </recommendedName>
</protein>
<reference evidence="7 8" key="1">
    <citation type="submission" date="2019-07" db="EMBL/GenBank/DDBJ databases">
        <title>Venturia inaequalis Genome Resource.</title>
        <authorList>
            <person name="Lichtner F.J."/>
        </authorList>
    </citation>
    <scope>NUCLEOTIDE SEQUENCE [LARGE SCALE GENOMIC DNA]</scope>
    <source>
        <strain evidence="7 8">DMI_063113</strain>
    </source>
</reference>
<evidence type="ECO:0000256" key="4">
    <source>
        <dbReference type="ARBA" id="ARBA00039045"/>
    </source>
</evidence>
<dbReference type="SUPFAM" id="SSF56317">
    <property type="entry name" value="Carbon-nitrogen hydrolase"/>
    <property type="match status" value="1"/>
</dbReference>
<organism evidence="7 8">
    <name type="scientific">Venturia inaequalis</name>
    <name type="common">Apple scab fungus</name>
    <dbReference type="NCBI Taxonomy" id="5025"/>
    <lineage>
        <taxon>Eukaryota</taxon>
        <taxon>Fungi</taxon>
        <taxon>Dikarya</taxon>
        <taxon>Ascomycota</taxon>
        <taxon>Pezizomycotina</taxon>
        <taxon>Dothideomycetes</taxon>
        <taxon>Pleosporomycetidae</taxon>
        <taxon>Venturiales</taxon>
        <taxon>Venturiaceae</taxon>
        <taxon>Venturia</taxon>
    </lineage>
</organism>
<evidence type="ECO:0000256" key="3">
    <source>
        <dbReference type="ARBA" id="ARBA00036406"/>
    </source>
</evidence>
<dbReference type="AlphaFoldDB" id="A0A8H3U0I9"/>
<proteinExistence type="inferred from homology"/>
<dbReference type="InterPro" id="IPR044149">
    <property type="entry name" value="Nitrilases_CHs"/>
</dbReference>
<dbReference type="EMBL" id="WNWR01005394">
    <property type="protein sequence ID" value="KAE9961064.1"/>
    <property type="molecule type" value="Genomic_DNA"/>
</dbReference>
<dbReference type="InterPro" id="IPR003010">
    <property type="entry name" value="C-N_Hydrolase"/>
</dbReference>
<dbReference type="EC" id="3.5.5.1" evidence="4"/>
<evidence type="ECO:0000256" key="5">
    <source>
        <dbReference type="SAM" id="MobiDB-lite"/>
    </source>
</evidence>
<comment type="similarity">
    <text evidence="1">Belongs to the carbon-nitrogen hydrolase superfamily. Nitrilase family.</text>
</comment>
<sequence>PAPHGFPSSADTAHPYPKGNDDAWIASHIHDYVANSLEIGSPEWKSLIVAAEQNKVYLALGFSERTNASIFMAQALIGPDGATIHHRRKVRPSGGERDIWSDGDMSGLKVLNVPYGRWGMLECWEHYHPTMTFPMQAQLETLHIAAFPYQPDFNDPLALSFENADNNIAAARVYAINSGAVTLFTSIGYATILSSSGTTLAEISADVPYATEPVLYYSMDTTGKSGGPGFDVDGEQSWGVLREIERAWPGGVPNRPLNSPPRGRARLGREGGK</sequence>
<evidence type="ECO:0000313" key="8">
    <source>
        <dbReference type="Proteomes" id="UP000490939"/>
    </source>
</evidence>
<keyword evidence="2" id="KW-0378">Hydrolase</keyword>
<accession>A0A8H3U0I9</accession>
<name>A0A8H3U0I9_VENIN</name>
<evidence type="ECO:0000256" key="1">
    <source>
        <dbReference type="ARBA" id="ARBA00008129"/>
    </source>
</evidence>
<dbReference type="GO" id="GO:0000257">
    <property type="term" value="F:nitrilase activity"/>
    <property type="evidence" value="ECO:0007669"/>
    <property type="project" value="UniProtKB-EC"/>
</dbReference>
<dbReference type="InterPro" id="IPR036526">
    <property type="entry name" value="C-N_Hydrolase_sf"/>
</dbReference>
<dbReference type="Proteomes" id="UP000490939">
    <property type="component" value="Unassembled WGS sequence"/>
</dbReference>
<comment type="catalytic activity">
    <reaction evidence="3">
        <text>a nitrile + 2 H2O = a carboxylate + NH4(+)</text>
        <dbReference type="Rhea" id="RHEA:21724"/>
        <dbReference type="ChEBI" id="CHEBI:15377"/>
        <dbReference type="ChEBI" id="CHEBI:18379"/>
        <dbReference type="ChEBI" id="CHEBI:28938"/>
        <dbReference type="ChEBI" id="CHEBI:29067"/>
        <dbReference type="EC" id="3.5.5.1"/>
    </reaction>
</comment>
<dbReference type="PROSITE" id="PS50263">
    <property type="entry name" value="CN_HYDROLASE"/>
    <property type="match status" value="1"/>
</dbReference>
<feature type="non-terminal residue" evidence="7">
    <location>
        <position position="1"/>
    </location>
</feature>
<dbReference type="Pfam" id="PF00795">
    <property type="entry name" value="CN_hydrolase"/>
    <property type="match status" value="1"/>
</dbReference>
<feature type="domain" description="CN hydrolase" evidence="6">
    <location>
        <begin position="1"/>
        <end position="221"/>
    </location>
</feature>